<protein>
    <recommendedName>
        <fullName evidence="1">DUF7683 domain-containing protein</fullName>
    </recommendedName>
</protein>
<comment type="caution">
    <text evidence="2">The sequence shown here is derived from an EMBL/GenBank/DDBJ whole genome shotgun (WGS) entry which is preliminary data.</text>
</comment>
<dbReference type="Pfam" id="PF24731">
    <property type="entry name" value="DUF7683"/>
    <property type="match status" value="1"/>
</dbReference>
<reference evidence="2 3" key="1">
    <citation type="submission" date="2024-03" db="EMBL/GenBank/DDBJ databases">
        <title>Rhodococcus navarretei sp. nov. and Pseudarthrobacter quantumdoti sp. nov., two new species with the ability to biosynthesize Quantum Dots isolated from soil samples at Union Glacier, Antarctica.</title>
        <authorList>
            <person name="Vargas M."/>
        </authorList>
    </citation>
    <scope>NUCLEOTIDE SEQUENCE [LARGE SCALE GENOMIC DNA]</scope>
    <source>
        <strain evidence="2 3">EXRC-4A-4</strain>
    </source>
</reference>
<sequence length="81" mass="9376">MWRLEKFDKTTHLLVADYPLHNMSADIVEKILDTTDDEYELPIAIRQHDVPLSTASDFAAYMDEPFTVDENCEYEVGYSSD</sequence>
<dbReference type="Proteomes" id="UP001456513">
    <property type="component" value="Unassembled WGS sequence"/>
</dbReference>
<accession>A0ABU9D0W6</accession>
<proteinExistence type="predicted"/>
<evidence type="ECO:0000313" key="3">
    <source>
        <dbReference type="Proteomes" id="UP001456513"/>
    </source>
</evidence>
<evidence type="ECO:0000313" key="2">
    <source>
        <dbReference type="EMBL" id="MEK8072402.1"/>
    </source>
</evidence>
<dbReference type="RefSeq" id="WP_341441797.1">
    <property type="nucleotide sequence ID" value="NZ_JBBPCN010000001.1"/>
</dbReference>
<dbReference type="InterPro" id="IPR056100">
    <property type="entry name" value="DUF7683"/>
</dbReference>
<keyword evidence="3" id="KW-1185">Reference proteome</keyword>
<dbReference type="EMBL" id="JBBPCN010000001">
    <property type="protein sequence ID" value="MEK8072402.1"/>
    <property type="molecule type" value="Genomic_DNA"/>
</dbReference>
<name>A0ABU9D0W6_9NOCA</name>
<evidence type="ECO:0000259" key="1">
    <source>
        <dbReference type="Pfam" id="PF24731"/>
    </source>
</evidence>
<gene>
    <name evidence="2" type="ORF">AABD04_16290</name>
</gene>
<organism evidence="2 3">
    <name type="scientific">Rhodococcus navarretei</name>
    <dbReference type="NCBI Taxonomy" id="3128981"/>
    <lineage>
        <taxon>Bacteria</taxon>
        <taxon>Bacillati</taxon>
        <taxon>Actinomycetota</taxon>
        <taxon>Actinomycetes</taxon>
        <taxon>Mycobacteriales</taxon>
        <taxon>Nocardiaceae</taxon>
        <taxon>Rhodococcus</taxon>
    </lineage>
</organism>
<feature type="domain" description="DUF7683" evidence="1">
    <location>
        <begin position="1"/>
        <end position="76"/>
    </location>
</feature>